<dbReference type="Proteomes" id="UP001499882">
    <property type="component" value="Unassembled WGS sequence"/>
</dbReference>
<feature type="transmembrane region" description="Helical" evidence="7">
    <location>
        <begin position="229"/>
        <end position="259"/>
    </location>
</feature>
<feature type="region of interest" description="Disordered" evidence="6">
    <location>
        <begin position="347"/>
        <end position="367"/>
    </location>
</feature>
<feature type="transmembrane region" description="Helical" evidence="7">
    <location>
        <begin position="266"/>
        <end position="284"/>
    </location>
</feature>
<proteinExistence type="inferred from homology"/>
<feature type="transmembrane region" description="Helical" evidence="7">
    <location>
        <begin position="141"/>
        <end position="167"/>
    </location>
</feature>
<evidence type="ECO:0000256" key="3">
    <source>
        <dbReference type="ARBA" id="ARBA00022692"/>
    </source>
</evidence>
<feature type="transmembrane region" description="Helical" evidence="7">
    <location>
        <begin position="12"/>
        <end position="32"/>
    </location>
</feature>
<evidence type="ECO:0000256" key="5">
    <source>
        <dbReference type="ARBA" id="ARBA00023136"/>
    </source>
</evidence>
<name>A0ABP8Z5Z2_9ACTN</name>
<dbReference type="EMBL" id="BAABKN010000023">
    <property type="protein sequence ID" value="GAA4747463.1"/>
    <property type="molecule type" value="Genomic_DNA"/>
</dbReference>
<comment type="similarity">
    <text evidence="2">Belongs to the autoinducer-2 exporter (AI-2E) (TC 2.A.86) family.</text>
</comment>
<accession>A0ABP8Z5Z2</accession>
<sequence length="367" mass="39003">MSNTSVAPRVALPRGVLLLLGMAASVVVIGGMKATAGIIAPLFLALVLTVVAHPLRRWLDRWVPSWVASLVCIVAVYLIIVVLTVSIVVSAARFATLIPQYTDELDTQVADLTDWLKNFGVSQAQIEKVGSSFDLGRLSSFIGSLLSDLLGIVSNLFFILALVLFMAMDGGTYPRQLERARAVRPAVVEAISAFASGTRRYLAVSTIFGLIVAVLDTIALAILDVPAPVLWGLLAFITNYIPNIGFVIGLIPPAILALLDGGPKQMLAVIAVYCVLNVVIQTVIQPKVVGDTVGLSTTLSFVSLIFWTWVIGPLGALLAIPLTLLAKAILIDADPTLSWVRPLISNKADPDDDPEVTPDVPPEPAAT</sequence>
<dbReference type="Pfam" id="PF01594">
    <property type="entry name" value="AI-2E_transport"/>
    <property type="match status" value="1"/>
</dbReference>
<feature type="transmembrane region" description="Helical" evidence="7">
    <location>
        <begin position="38"/>
        <end position="55"/>
    </location>
</feature>
<organism evidence="8 9">
    <name type="scientific">Nocardioides endophyticus</name>
    <dbReference type="NCBI Taxonomy" id="1353775"/>
    <lineage>
        <taxon>Bacteria</taxon>
        <taxon>Bacillati</taxon>
        <taxon>Actinomycetota</taxon>
        <taxon>Actinomycetes</taxon>
        <taxon>Propionibacteriales</taxon>
        <taxon>Nocardioidaceae</taxon>
        <taxon>Nocardioides</taxon>
    </lineage>
</organism>
<evidence type="ECO:0000256" key="2">
    <source>
        <dbReference type="ARBA" id="ARBA00009773"/>
    </source>
</evidence>
<evidence type="ECO:0000313" key="8">
    <source>
        <dbReference type="EMBL" id="GAA4747463.1"/>
    </source>
</evidence>
<keyword evidence="3 7" id="KW-0812">Transmembrane</keyword>
<feature type="transmembrane region" description="Helical" evidence="7">
    <location>
        <begin position="67"/>
        <end position="92"/>
    </location>
</feature>
<evidence type="ECO:0000256" key="6">
    <source>
        <dbReference type="SAM" id="MobiDB-lite"/>
    </source>
</evidence>
<keyword evidence="4 7" id="KW-1133">Transmembrane helix</keyword>
<comment type="caution">
    <text evidence="8">The sequence shown here is derived from an EMBL/GenBank/DDBJ whole genome shotgun (WGS) entry which is preliminary data.</text>
</comment>
<keyword evidence="5 7" id="KW-0472">Membrane</keyword>
<comment type="subcellular location">
    <subcellularLocation>
        <location evidence="1">Membrane</location>
        <topology evidence="1">Multi-pass membrane protein</topology>
    </subcellularLocation>
</comment>
<dbReference type="InterPro" id="IPR002549">
    <property type="entry name" value="AI-2E-like"/>
</dbReference>
<feature type="transmembrane region" description="Helical" evidence="7">
    <location>
        <begin position="304"/>
        <end position="326"/>
    </location>
</feature>
<feature type="transmembrane region" description="Helical" evidence="7">
    <location>
        <begin position="201"/>
        <end position="223"/>
    </location>
</feature>
<reference evidence="9" key="1">
    <citation type="journal article" date="2019" name="Int. J. Syst. Evol. Microbiol.">
        <title>The Global Catalogue of Microorganisms (GCM) 10K type strain sequencing project: providing services to taxonomists for standard genome sequencing and annotation.</title>
        <authorList>
            <consortium name="The Broad Institute Genomics Platform"/>
            <consortium name="The Broad Institute Genome Sequencing Center for Infectious Disease"/>
            <person name="Wu L."/>
            <person name="Ma J."/>
        </authorList>
    </citation>
    <scope>NUCLEOTIDE SEQUENCE [LARGE SCALE GENOMIC DNA]</scope>
    <source>
        <strain evidence="9">JCM 18532</strain>
    </source>
</reference>
<gene>
    <name evidence="8" type="ORF">GCM10023350_35390</name>
</gene>
<dbReference type="PANTHER" id="PTHR21716">
    <property type="entry name" value="TRANSMEMBRANE PROTEIN"/>
    <property type="match status" value="1"/>
</dbReference>
<evidence type="ECO:0000256" key="7">
    <source>
        <dbReference type="SAM" id="Phobius"/>
    </source>
</evidence>
<dbReference type="RefSeq" id="WP_345528236.1">
    <property type="nucleotide sequence ID" value="NZ_BAABKN010000023.1"/>
</dbReference>
<evidence type="ECO:0000256" key="1">
    <source>
        <dbReference type="ARBA" id="ARBA00004141"/>
    </source>
</evidence>
<dbReference type="PANTHER" id="PTHR21716:SF64">
    <property type="entry name" value="AI-2 TRANSPORT PROTEIN TQSA"/>
    <property type="match status" value="1"/>
</dbReference>
<keyword evidence="9" id="KW-1185">Reference proteome</keyword>
<evidence type="ECO:0000313" key="9">
    <source>
        <dbReference type="Proteomes" id="UP001499882"/>
    </source>
</evidence>
<protein>
    <submittedName>
        <fullName evidence="8">AI-2E family transporter</fullName>
    </submittedName>
</protein>
<evidence type="ECO:0000256" key="4">
    <source>
        <dbReference type="ARBA" id="ARBA00022989"/>
    </source>
</evidence>